<proteinExistence type="predicted"/>
<dbReference type="SUPFAM" id="SSF89796">
    <property type="entry name" value="CoA-transferase family III (CaiB/BaiF)"/>
    <property type="match status" value="1"/>
</dbReference>
<dbReference type="PANTHER" id="PTHR48228">
    <property type="entry name" value="SUCCINYL-COA--D-CITRAMALATE COA-TRANSFERASE"/>
    <property type="match status" value="1"/>
</dbReference>
<dbReference type="Gene3D" id="3.30.1540.10">
    <property type="entry name" value="formyl-coa transferase, domain 3"/>
    <property type="match status" value="1"/>
</dbReference>
<dbReference type="OrthoDB" id="9806585at2"/>
<dbReference type="Gene3D" id="3.40.50.10540">
    <property type="entry name" value="Crotonobetainyl-coa:carnitine coa-transferase, domain 1"/>
    <property type="match status" value="1"/>
</dbReference>
<accession>A0A399R640</accession>
<dbReference type="Proteomes" id="UP000266385">
    <property type="component" value="Unassembled WGS sequence"/>
</dbReference>
<comment type="caution">
    <text evidence="1">The sequence shown here is derived from an EMBL/GenBank/DDBJ whole genome shotgun (WGS) entry which is preliminary data.</text>
</comment>
<dbReference type="PANTHER" id="PTHR48228:SF2">
    <property type="entry name" value="E-CINNAMOYL-COA:R-PHENYLLACTATE COA TRANSFERASE LARGE SUBUNIT"/>
    <property type="match status" value="1"/>
</dbReference>
<keyword evidence="1" id="KW-0808">Transferase</keyword>
<dbReference type="InterPro" id="IPR003673">
    <property type="entry name" value="CoA-Trfase_fam_III"/>
</dbReference>
<dbReference type="Pfam" id="PF02515">
    <property type="entry name" value="CoA_transf_3"/>
    <property type="match status" value="1"/>
</dbReference>
<name>A0A399R640_9PROT</name>
<sequence length="404" mass="43062">MSLLSGIKVVEVAIYAFVPSTGAALADWGADVLKIEHPETGDPMRGLASYGISPGMGGVTALWEVFNRGKKSVGINIASEQGLELLLKLVDEADVFLTNFMAPARKKLGIDVDDIMTRNPRIIYGRGTGQGPLGPDADKGGFDGLSYWGRPGVSTAAMPPDYDFPVMLPGPAFGDVQSGMNLAGGIAAALYQREKTGKGSVVDVSLLGSGLWAMQATIAGAYARGSDNIVQLDRHRPPNPLANIYRSGDGRFFLLGMLESDRYWAGLCEAFDVGNLAEDERFASMSARAENSEKLVGILDEVFAKMDMDEIARRLNGQEGQWSTVQLPRETVDDQQSLENGYIKVLDYAGGGKLPLVSVPAIVDGATPAASRAPEHCEHTDEVLASLGYSEGQLIEFKISGAIS</sequence>
<dbReference type="EMBL" id="QWFX01000016">
    <property type="protein sequence ID" value="RIJ26828.1"/>
    <property type="molecule type" value="Genomic_DNA"/>
</dbReference>
<protein>
    <submittedName>
        <fullName evidence="1">CoA transferase</fullName>
    </submittedName>
</protein>
<organism evidence="1 2">
    <name type="scientific">Henriciella mobilis</name>
    <dbReference type="NCBI Taxonomy" id="2305467"/>
    <lineage>
        <taxon>Bacteria</taxon>
        <taxon>Pseudomonadati</taxon>
        <taxon>Pseudomonadota</taxon>
        <taxon>Alphaproteobacteria</taxon>
        <taxon>Hyphomonadales</taxon>
        <taxon>Hyphomonadaceae</taxon>
        <taxon>Henriciella</taxon>
    </lineage>
</organism>
<dbReference type="GO" id="GO:0016740">
    <property type="term" value="F:transferase activity"/>
    <property type="evidence" value="ECO:0007669"/>
    <property type="project" value="UniProtKB-KW"/>
</dbReference>
<keyword evidence="2" id="KW-1185">Reference proteome</keyword>
<dbReference type="InterPro" id="IPR050509">
    <property type="entry name" value="CoA-transferase_III"/>
</dbReference>
<dbReference type="RefSeq" id="WP_119377721.1">
    <property type="nucleotide sequence ID" value="NZ_QWFX01000016.1"/>
</dbReference>
<evidence type="ECO:0000313" key="2">
    <source>
        <dbReference type="Proteomes" id="UP000266385"/>
    </source>
</evidence>
<reference evidence="1 2" key="1">
    <citation type="submission" date="2018-08" db="EMBL/GenBank/DDBJ databases">
        <title>Henriciella mobilis sp. nov., isolated from seawater.</title>
        <authorList>
            <person name="Cheng H."/>
            <person name="Wu Y.-H."/>
            <person name="Xu X.-W."/>
            <person name="Guo L.-L."/>
        </authorList>
    </citation>
    <scope>NUCLEOTIDE SEQUENCE [LARGE SCALE GENOMIC DNA]</scope>
    <source>
        <strain evidence="1 2">JN25</strain>
    </source>
</reference>
<evidence type="ECO:0000313" key="1">
    <source>
        <dbReference type="EMBL" id="RIJ26828.1"/>
    </source>
</evidence>
<dbReference type="AlphaFoldDB" id="A0A399R640"/>
<dbReference type="InterPro" id="IPR044855">
    <property type="entry name" value="CoA-Trfase_III_dom3_sf"/>
</dbReference>
<dbReference type="InterPro" id="IPR023606">
    <property type="entry name" value="CoA-Trfase_III_dom_1_sf"/>
</dbReference>
<gene>
    <name evidence="1" type="ORF">D1223_17985</name>
</gene>